<feature type="domain" description="Fe2OG dioxygenase" evidence="7">
    <location>
        <begin position="109"/>
        <end position="218"/>
    </location>
</feature>
<organism evidence="8 9">
    <name type="scientific">Croceibacterium mercuriale</name>
    <dbReference type="NCBI Taxonomy" id="1572751"/>
    <lineage>
        <taxon>Bacteria</taxon>
        <taxon>Pseudomonadati</taxon>
        <taxon>Pseudomonadota</taxon>
        <taxon>Alphaproteobacteria</taxon>
        <taxon>Sphingomonadales</taxon>
        <taxon>Erythrobacteraceae</taxon>
        <taxon>Croceibacterium</taxon>
    </lineage>
</organism>
<name>A0A0B2BYZ5_9SPHN</name>
<protein>
    <submittedName>
        <fullName evidence="8">2OG-Fe(II) oxygenase</fullName>
    </submittedName>
</protein>
<dbReference type="GO" id="GO:0031418">
    <property type="term" value="F:L-ascorbic acid binding"/>
    <property type="evidence" value="ECO:0007669"/>
    <property type="project" value="UniProtKB-KW"/>
</dbReference>
<keyword evidence="3" id="KW-0847">Vitamin C</keyword>
<keyword evidence="6" id="KW-0408">Iron</keyword>
<dbReference type="GO" id="GO:0016705">
    <property type="term" value="F:oxidoreductase activity, acting on paired donors, with incorporation or reduction of molecular oxygen"/>
    <property type="evidence" value="ECO:0007669"/>
    <property type="project" value="InterPro"/>
</dbReference>
<dbReference type="GO" id="GO:0005506">
    <property type="term" value="F:iron ion binding"/>
    <property type="evidence" value="ECO:0007669"/>
    <property type="project" value="InterPro"/>
</dbReference>
<dbReference type="InterPro" id="IPR045054">
    <property type="entry name" value="P4HA-like"/>
</dbReference>
<dbReference type="Gene3D" id="2.60.120.620">
    <property type="entry name" value="q2cbj1_9rhob like domain"/>
    <property type="match status" value="1"/>
</dbReference>
<evidence type="ECO:0000256" key="6">
    <source>
        <dbReference type="ARBA" id="ARBA00023004"/>
    </source>
</evidence>
<dbReference type="InterPro" id="IPR044862">
    <property type="entry name" value="Pro_4_hyd_alph_FE2OG_OXY"/>
</dbReference>
<dbReference type="STRING" id="1572751.PK98_06405"/>
<reference evidence="8 9" key="1">
    <citation type="submission" date="2014-11" db="EMBL/GenBank/DDBJ databases">
        <title>Draft genome sequence of Kirrobacter mercurialis.</title>
        <authorList>
            <person name="Coil D.A."/>
            <person name="Eisen J.A."/>
        </authorList>
    </citation>
    <scope>NUCLEOTIDE SEQUENCE [LARGE SCALE GENOMIC DNA]</scope>
    <source>
        <strain evidence="8 9">Coronado</strain>
    </source>
</reference>
<keyword evidence="4" id="KW-0223">Dioxygenase</keyword>
<evidence type="ECO:0000256" key="2">
    <source>
        <dbReference type="ARBA" id="ARBA00022723"/>
    </source>
</evidence>
<keyword evidence="5" id="KW-0560">Oxidoreductase</keyword>
<dbReference type="InterPro" id="IPR006620">
    <property type="entry name" value="Pro_4_hyd_alph"/>
</dbReference>
<dbReference type="Proteomes" id="UP000030988">
    <property type="component" value="Unassembled WGS sequence"/>
</dbReference>
<dbReference type="GO" id="GO:0051213">
    <property type="term" value="F:dioxygenase activity"/>
    <property type="evidence" value="ECO:0007669"/>
    <property type="project" value="UniProtKB-KW"/>
</dbReference>
<dbReference type="Pfam" id="PF13640">
    <property type="entry name" value="2OG-FeII_Oxy_3"/>
    <property type="match status" value="1"/>
</dbReference>
<sequence length="222" mass="24857">MIDESNHPDKALLRRIGRTLRERLATNPAAYRIPTEKAELWAIGDVLSADECTQLMAMIDATATPSGAFGTPYESGYRTSYSGDVDAHAPFVKRIQRRIDDLLGLEPDTGETIQGQRYEIGQEFQHHTDWFPSNTAYWATERARGGQRAVTAMVFLNQVEGGGTTDFPRLDLSITPAPGVLLVWNNARLDGTPNPWTIHAGRPVTAGVKYIITKWYRARRWL</sequence>
<evidence type="ECO:0000256" key="5">
    <source>
        <dbReference type="ARBA" id="ARBA00023002"/>
    </source>
</evidence>
<dbReference type="InterPro" id="IPR005123">
    <property type="entry name" value="Oxoglu/Fe-dep_dioxygenase_dom"/>
</dbReference>
<comment type="cofactor">
    <cofactor evidence="1">
        <name>L-ascorbate</name>
        <dbReference type="ChEBI" id="CHEBI:38290"/>
    </cofactor>
</comment>
<dbReference type="SMART" id="SM00702">
    <property type="entry name" value="P4Hc"/>
    <property type="match status" value="1"/>
</dbReference>
<dbReference type="PROSITE" id="PS51471">
    <property type="entry name" value="FE2OG_OXY"/>
    <property type="match status" value="1"/>
</dbReference>
<evidence type="ECO:0000256" key="1">
    <source>
        <dbReference type="ARBA" id="ARBA00001961"/>
    </source>
</evidence>
<evidence type="ECO:0000313" key="8">
    <source>
        <dbReference type="EMBL" id="KHL26803.1"/>
    </source>
</evidence>
<gene>
    <name evidence="8" type="ORF">PK98_06405</name>
</gene>
<evidence type="ECO:0000259" key="7">
    <source>
        <dbReference type="PROSITE" id="PS51471"/>
    </source>
</evidence>
<dbReference type="PANTHER" id="PTHR10869:SF246">
    <property type="entry name" value="TRANSMEMBRANE PROLYL 4-HYDROXYLASE"/>
    <property type="match status" value="1"/>
</dbReference>
<evidence type="ECO:0000256" key="3">
    <source>
        <dbReference type="ARBA" id="ARBA00022896"/>
    </source>
</evidence>
<proteinExistence type="predicted"/>
<evidence type="ECO:0000313" key="9">
    <source>
        <dbReference type="Proteomes" id="UP000030988"/>
    </source>
</evidence>
<keyword evidence="2" id="KW-0479">Metal-binding</keyword>
<dbReference type="AlphaFoldDB" id="A0A0B2BYZ5"/>
<comment type="caution">
    <text evidence="8">The sequence shown here is derived from an EMBL/GenBank/DDBJ whole genome shotgun (WGS) entry which is preliminary data.</text>
</comment>
<evidence type="ECO:0000256" key="4">
    <source>
        <dbReference type="ARBA" id="ARBA00022964"/>
    </source>
</evidence>
<dbReference type="EMBL" id="JTDN01000001">
    <property type="protein sequence ID" value="KHL26803.1"/>
    <property type="molecule type" value="Genomic_DNA"/>
</dbReference>
<dbReference type="PANTHER" id="PTHR10869">
    <property type="entry name" value="PROLYL 4-HYDROXYLASE ALPHA SUBUNIT"/>
    <property type="match status" value="1"/>
</dbReference>
<keyword evidence="9" id="KW-1185">Reference proteome</keyword>
<accession>A0A0B2BYZ5</accession>